<dbReference type="InterPro" id="IPR002885">
    <property type="entry name" value="PPR_rpt"/>
</dbReference>
<evidence type="ECO:0000313" key="4">
    <source>
        <dbReference type="EMBL" id="KAG9448198.1"/>
    </source>
</evidence>
<evidence type="ECO:0000256" key="1">
    <source>
        <dbReference type="ARBA" id="ARBA00007626"/>
    </source>
</evidence>
<dbReference type="Pfam" id="PF12854">
    <property type="entry name" value="PPR_1"/>
    <property type="match status" value="1"/>
</dbReference>
<dbReference type="InterPro" id="IPR011990">
    <property type="entry name" value="TPR-like_helical_dom_sf"/>
</dbReference>
<dbReference type="PANTHER" id="PTHR47447">
    <property type="entry name" value="OS03G0856100 PROTEIN"/>
    <property type="match status" value="1"/>
</dbReference>
<dbReference type="PANTHER" id="PTHR47447:SF17">
    <property type="entry name" value="OS12G0638900 PROTEIN"/>
    <property type="match status" value="1"/>
</dbReference>
<accession>A0AAV7EHF7</accession>
<comment type="caution">
    <text evidence="4">The sequence shown here is derived from an EMBL/GenBank/DDBJ whole genome shotgun (WGS) entry which is preliminary data.</text>
</comment>
<protein>
    <recommendedName>
        <fullName evidence="6">Pentatricopeptide repeat-containing protein</fullName>
    </recommendedName>
</protein>
<dbReference type="Pfam" id="PF01535">
    <property type="entry name" value="PPR"/>
    <property type="match status" value="1"/>
</dbReference>
<reference evidence="4 5" key="1">
    <citation type="submission" date="2021-07" db="EMBL/GenBank/DDBJ databases">
        <title>The Aristolochia fimbriata genome: insights into angiosperm evolution, floral development and chemical biosynthesis.</title>
        <authorList>
            <person name="Jiao Y."/>
        </authorList>
    </citation>
    <scope>NUCLEOTIDE SEQUENCE [LARGE SCALE GENOMIC DNA]</scope>
    <source>
        <strain evidence="4">IBCAS-2021</strain>
        <tissue evidence="4">Leaf</tissue>
    </source>
</reference>
<feature type="repeat" description="PPR" evidence="3">
    <location>
        <begin position="146"/>
        <end position="180"/>
    </location>
</feature>
<dbReference type="NCBIfam" id="TIGR00756">
    <property type="entry name" value="PPR"/>
    <property type="match status" value="8"/>
</dbReference>
<dbReference type="PROSITE" id="PS51375">
    <property type="entry name" value="PPR"/>
    <property type="match status" value="7"/>
</dbReference>
<dbReference type="EMBL" id="JAINDJ010000005">
    <property type="protein sequence ID" value="KAG9448198.1"/>
    <property type="molecule type" value="Genomic_DNA"/>
</dbReference>
<gene>
    <name evidence="4" type="ORF">H6P81_014326</name>
</gene>
<evidence type="ECO:0000256" key="3">
    <source>
        <dbReference type="PROSITE-ProRule" id="PRU00708"/>
    </source>
</evidence>
<name>A0AAV7EHF7_ARIFI</name>
<dbReference type="Gene3D" id="1.25.40.10">
    <property type="entry name" value="Tetratricopeptide repeat domain"/>
    <property type="match status" value="3"/>
</dbReference>
<feature type="repeat" description="PPR" evidence="3">
    <location>
        <begin position="288"/>
        <end position="322"/>
    </location>
</feature>
<feature type="repeat" description="PPR" evidence="3">
    <location>
        <begin position="217"/>
        <end position="247"/>
    </location>
</feature>
<evidence type="ECO:0008006" key="6">
    <source>
        <dbReference type="Google" id="ProtNLM"/>
    </source>
</evidence>
<sequence>MENLRKISPFRLSSLLRLEKSPAAALQLFENPCDAKSFRYSRCSYDLIISKLGRAKMFEQMEKIIVQMKQETRFCPKEILFCNVISYYGRSRMTDAALRVYDSIPSFNCQRTAKSLNSLLNALLNCREFEKIEAIYANLGHYAVPDACTYNILINACCLNGSLDCAWSMFDEMRKKGIRPNVITFGTLISGLCSNLMLDEAFRLKEEMVRVFRVNPNVFVYTSLIKGLCKANKLDLAFKLKDELLMSSNTGLDSAVYSTLISALFKAGRQGEIVGTLDEMKQNGCKPDTITFNAMIAGFCCERDFASAFGILDLMRKERCRPDVISYNTIISGLCKAGRLTEARDVFEDMPRRECYPDVVTYRTLFGSLCEGNQLDETVVLLDEMLFKGFSPHPESVQKFLEALFRDGEMELLSSVLCNLVKHDTVTLDTWEMVIGMTCKNHVTLKASEFVDCLAIS</sequence>
<evidence type="ECO:0000256" key="2">
    <source>
        <dbReference type="ARBA" id="ARBA00022737"/>
    </source>
</evidence>
<feature type="repeat" description="PPR" evidence="3">
    <location>
        <begin position="358"/>
        <end position="392"/>
    </location>
</feature>
<feature type="repeat" description="PPR" evidence="3">
    <location>
        <begin position="181"/>
        <end position="211"/>
    </location>
</feature>
<keyword evidence="2" id="KW-0677">Repeat</keyword>
<dbReference type="Proteomes" id="UP000825729">
    <property type="component" value="Unassembled WGS sequence"/>
</dbReference>
<keyword evidence="5" id="KW-1185">Reference proteome</keyword>
<organism evidence="4 5">
    <name type="scientific">Aristolochia fimbriata</name>
    <name type="common">White veined hardy Dutchman's pipe vine</name>
    <dbReference type="NCBI Taxonomy" id="158543"/>
    <lineage>
        <taxon>Eukaryota</taxon>
        <taxon>Viridiplantae</taxon>
        <taxon>Streptophyta</taxon>
        <taxon>Embryophyta</taxon>
        <taxon>Tracheophyta</taxon>
        <taxon>Spermatophyta</taxon>
        <taxon>Magnoliopsida</taxon>
        <taxon>Magnoliidae</taxon>
        <taxon>Piperales</taxon>
        <taxon>Aristolochiaceae</taxon>
        <taxon>Aristolochia</taxon>
    </lineage>
</organism>
<feature type="repeat" description="PPR" evidence="3">
    <location>
        <begin position="323"/>
        <end position="357"/>
    </location>
</feature>
<dbReference type="Pfam" id="PF13041">
    <property type="entry name" value="PPR_2"/>
    <property type="match status" value="3"/>
</dbReference>
<dbReference type="AlphaFoldDB" id="A0AAV7EHF7"/>
<feature type="repeat" description="PPR" evidence="3">
    <location>
        <begin position="253"/>
        <end position="287"/>
    </location>
</feature>
<proteinExistence type="inferred from homology"/>
<evidence type="ECO:0000313" key="5">
    <source>
        <dbReference type="Proteomes" id="UP000825729"/>
    </source>
</evidence>
<comment type="similarity">
    <text evidence="1">Belongs to the PPR family. P subfamily.</text>
</comment>